<proteinExistence type="predicted"/>
<gene>
    <name evidence="1" type="ORF">KY290_010683</name>
</gene>
<accession>A0ABQ7VYH1</accession>
<keyword evidence="2" id="KW-1185">Reference proteome</keyword>
<evidence type="ECO:0000313" key="2">
    <source>
        <dbReference type="Proteomes" id="UP000826656"/>
    </source>
</evidence>
<name>A0ABQ7VYH1_SOLTU</name>
<evidence type="ECO:0000313" key="1">
    <source>
        <dbReference type="EMBL" id="KAH0773546.1"/>
    </source>
</evidence>
<reference evidence="1 2" key="1">
    <citation type="journal article" date="2021" name="bioRxiv">
        <title>Chromosome-scale and haplotype-resolved genome assembly of a tetraploid potato cultivar.</title>
        <authorList>
            <person name="Sun H."/>
            <person name="Jiao W.-B."/>
            <person name="Krause K."/>
            <person name="Campoy J.A."/>
            <person name="Goel M."/>
            <person name="Folz-Donahue K."/>
            <person name="Kukat C."/>
            <person name="Huettel B."/>
            <person name="Schneeberger K."/>
        </authorList>
    </citation>
    <scope>NUCLEOTIDE SEQUENCE [LARGE SCALE GENOMIC DNA]</scope>
    <source>
        <strain evidence="1">SolTubOtavaFocal</strain>
        <tissue evidence="1">Leaves</tissue>
    </source>
</reference>
<organism evidence="1 2">
    <name type="scientific">Solanum tuberosum</name>
    <name type="common">Potato</name>
    <dbReference type="NCBI Taxonomy" id="4113"/>
    <lineage>
        <taxon>Eukaryota</taxon>
        <taxon>Viridiplantae</taxon>
        <taxon>Streptophyta</taxon>
        <taxon>Embryophyta</taxon>
        <taxon>Tracheophyta</taxon>
        <taxon>Spermatophyta</taxon>
        <taxon>Magnoliopsida</taxon>
        <taxon>eudicotyledons</taxon>
        <taxon>Gunneridae</taxon>
        <taxon>Pentapetalae</taxon>
        <taxon>asterids</taxon>
        <taxon>lamiids</taxon>
        <taxon>Solanales</taxon>
        <taxon>Solanaceae</taxon>
        <taxon>Solanoideae</taxon>
        <taxon>Solaneae</taxon>
        <taxon>Solanum</taxon>
    </lineage>
</organism>
<dbReference type="EMBL" id="JAIVGD010000005">
    <property type="protein sequence ID" value="KAH0773546.1"/>
    <property type="molecule type" value="Genomic_DNA"/>
</dbReference>
<dbReference type="Proteomes" id="UP000826656">
    <property type="component" value="Unassembled WGS sequence"/>
</dbReference>
<comment type="caution">
    <text evidence="1">The sequence shown here is derived from an EMBL/GenBank/DDBJ whole genome shotgun (WGS) entry which is preliminary data.</text>
</comment>
<protein>
    <submittedName>
        <fullName evidence="1">Uncharacterized protein</fullName>
    </submittedName>
</protein>
<sequence length="100" mass="11175">MNNAPGEYTGHLPREFYVIYAPTLMNIAAETETTKRAQKELVATLDPLDTITVRGRIVNISEETINRMLHGLEYTAPDSVGLFEGKHHVVTSESEMEDPT</sequence>